<evidence type="ECO:0000256" key="2">
    <source>
        <dbReference type="ARBA" id="ARBA00022679"/>
    </source>
</evidence>
<protein>
    <recommendedName>
        <fullName evidence="1">[acyl-carrier-protein] S-malonyltransferase</fullName>
        <ecNumber evidence="1">2.3.1.39</ecNumber>
    </recommendedName>
</protein>
<dbReference type="Proteomes" id="UP000730482">
    <property type="component" value="Unassembled WGS sequence"/>
</dbReference>
<dbReference type="GO" id="GO:0016746">
    <property type="term" value="F:acyltransferase activity"/>
    <property type="evidence" value="ECO:0007669"/>
    <property type="project" value="UniProtKB-KW"/>
</dbReference>
<keyword evidence="2" id="KW-0808">Transferase</keyword>
<reference evidence="7 8" key="1">
    <citation type="submission" date="2020-02" db="EMBL/GenBank/DDBJ databases">
        <title>Acidophilic actinobacteria isolated from forest soil.</title>
        <authorList>
            <person name="Golinska P."/>
        </authorList>
    </citation>
    <scope>NUCLEOTIDE SEQUENCE [LARGE SCALE GENOMIC DNA]</scope>
    <source>
        <strain evidence="7 8">NL8</strain>
    </source>
</reference>
<evidence type="ECO:0000259" key="6">
    <source>
        <dbReference type="SMART" id="SM00827"/>
    </source>
</evidence>
<dbReference type="PANTHER" id="PTHR42681">
    <property type="entry name" value="MALONYL-COA-ACYL CARRIER PROTEIN TRANSACYLASE, MITOCHONDRIAL"/>
    <property type="match status" value="1"/>
</dbReference>
<evidence type="ECO:0000256" key="5">
    <source>
        <dbReference type="SAM" id="MobiDB-lite"/>
    </source>
</evidence>
<feature type="compositionally biased region" description="Basic and acidic residues" evidence="5">
    <location>
        <begin position="315"/>
        <end position="333"/>
    </location>
</feature>
<dbReference type="PANTHER" id="PTHR42681:SF1">
    <property type="entry name" value="MALONYL-COA-ACYL CARRIER PROTEIN TRANSACYLASE, MITOCHONDRIAL"/>
    <property type="match status" value="1"/>
</dbReference>
<dbReference type="InterPro" id="IPR016036">
    <property type="entry name" value="Malonyl_transacylase_ACP-bd"/>
</dbReference>
<name>A0ABS5KVP4_9ACTN</name>
<proteinExistence type="predicted"/>
<dbReference type="Gene3D" id="3.40.366.10">
    <property type="entry name" value="Malonyl-Coenzyme A Acyl Carrier Protein, domain 2"/>
    <property type="match status" value="1"/>
</dbReference>
<dbReference type="Pfam" id="PF00698">
    <property type="entry name" value="Acyl_transf_1"/>
    <property type="match status" value="1"/>
</dbReference>
<keyword evidence="3 7" id="KW-0012">Acyltransferase</keyword>
<feature type="domain" description="Malonyl-CoA:ACP transacylase (MAT)" evidence="6">
    <location>
        <begin position="23"/>
        <end position="309"/>
    </location>
</feature>
<dbReference type="InterPro" id="IPR001227">
    <property type="entry name" value="Ac_transferase_dom_sf"/>
</dbReference>
<evidence type="ECO:0000256" key="4">
    <source>
        <dbReference type="ARBA" id="ARBA00048462"/>
    </source>
</evidence>
<dbReference type="SUPFAM" id="SSF52151">
    <property type="entry name" value="FabD/lysophospholipase-like"/>
    <property type="match status" value="1"/>
</dbReference>
<dbReference type="EC" id="2.3.1.39" evidence="1"/>
<dbReference type="EMBL" id="JAAFYZ010000090">
    <property type="protein sequence ID" value="MBS2550064.1"/>
    <property type="molecule type" value="Genomic_DNA"/>
</dbReference>
<dbReference type="InterPro" id="IPR014043">
    <property type="entry name" value="Acyl_transferase_dom"/>
</dbReference>
<evidence type="ECO:0000313" key="7">
    <source>
        <dbReference type="EMBL" id="MBS2550064.1"/>
    </source>
</evidence>
<dbReference type="InterPro" id="IPR016035">
    <property type="entry name" value="Acyl_Trfase/lysoPLipase"/>
</dbReference>
<dbReference type="SUPFAM" id="SSF55048">
    <property type="entry name" value="Probable ACP-binding domain of malonyl-CoA ACP transacylase"/>
    <property type="match status" value="1"/>
</dbReference>
<sequence length="349" mass="37255">MNDRTAVLVPGIGSYVPGSLARYRHVPVVVRTLSAVDRAALTWGEQIPAPSELLLDAEAPAAHDLAGAHQAAHQLAVYAQGVAYCALLCNAYRRLVHTVVGHSIGEVSALAATGVISRFDGAILLIAGERARAAHGVGPGGLLTLRLPAWRVRDLIVEAGTADIEVACVNSPTQTVVSGPARAVDDFAVRARRASVTVHRLATTTLFHHARLSPVAGDVRRIAAEVRFHEPVRPVYSPTLDRAYDGAAEYREAVVNHLVRPVPFTAAITRLQRAGTGEFLEAGPRPGLGHLVRATAPTASVHTPLAQDPNAPPKTRPEAERPRCQPSEPDRRRAPSQSYRRAADTGRFS</sequence>
<dbReference type="RefSeq" id="WP_212012149.1">
    <property type="nucleotide sequence ID" value="NZ_JAAFYZ010000090.1"/>
</dbReference>
<gene>
    <name evidence="7" type="ORF">KGQ19_24670</name>
</gene>
<organism evidence="7 8">
    <name type="scientific">Catenulispora pinistramenti</name>
    <dbReference type="NCBI Taxonomy" id="2705254"/>
    <lineage>
        <taxon>Bacteria</taxon>
        <taxon>Bacillati</taxon>
        <taxon>Actinomycetota</taxon>
        <taxon>Actinomycetes</taxon>
        <taxon>Catenulisporales</taxon>
        <taxon>Catenulisporaceae</taxon>
        <taxon>Catenulispora</taxon>
    </lineage>
</organism>
<dbReference type="SMART" id="SM00827">
    <property type="entry name" value="PKS_AT"/>
    <property type="match status" value="1"/>
</dbReference>
<evidence type="ECO:0000313" key="8">
    <source>
        <dbReference type="Proteomes" id="UP000730482"/>
    </source>
</evidence>
<comment type="caution">
    <text evidence="7">The sequence shown here is derived from an EMBL/GenBank/DDBJ whole genome shotgun (WGS) entry which is preliminary data.</text>
</comment>
<accession>A0ABS5KVP4</accession>
<keyword evidence="8" id="KW-1185">Reference proteome</keyword>
<evidence type="ECO:0000256" key="3">
    <source>
        <dbReference type="ARBA" id="ARBA00023315"/>
    </source>
</evidence>
<dbReference type="InterPro" id="IPR050858">
    <property type="entry name" value="Mal-CoA-ACP_Trans/PKS_FabD"/>
</dbReference>
<feature type="region of interest" description="Disordered" evidence="5">
    <location>
        <begin position="300"/>
        <end position="349"/>
    </location>
</feature>
<comment type="catalytic activity">
    <reaction evidence="4">
        <text>holo-[ACP] + malonyl-CoA = malonyl-[ACP] + CoA</text>
        <dbReference type="Rhea" id="RHEA:41792"/>
        <dbReference type="Rhea" id="RHEA-COMP:9623"/>
        <dbReference type="Rhea" id="RHEA-COMP:9685"/>
        <dbReference type="ChEBI" id="CHEBI:57287"/>
        <dbReference type="ChEBI" id="CHEBI:57384"/>
        <dbReference type="ChEBI" id="CHEBI:64479"/>
        <dbReference type="ChEBI" id="CHEBI:78449"/>
        <dbReference type="EC" id="2.3.1.39"/>
    </reaction>
</comment>
<evidence type="ECO:0000256" key="1">
    <source>
        <dbReference type="ARBA" id="ARBA00013258"/>
    </source>
</evidence>